<feature type="transmembrane region" description="Helical" evidence="1">
    <location>
        <begin position="113"/>
        <end position="136"/>
    </location>
</feature>
<gene>
    <name evidence="2" type="ORF">RN51_01001</name>
</gene>
<evidence type="ECO:0000313" key="3">
    <source>
        <dbReference type="Proteomes" id="UP000033725"/>
    </source>
</evidence>
<name>A0A0F0KVA1_9MICO</name>
<evidence type="ECO:0000313" key="2">
    <source>
        <dbReference type="EMBL" id="KJL24404.1"/>
    </source>
</evidence>
<keyword evidence="1" id="KW-1133">Transmembrane helix</keyword>
<sequence length="169" mass="17449">MSLAPTTSATAAATGLPGIEIVAEIRRVLITTLLAVFVYSSLMVASRSYCPGGFDGSGGFIDSDGQSTDQAPVCIDLALRPSPMVYIGIAAIVLITLGRVMKASDEASALGTLNRAAIGIAALVGVAIIVSLFWFFQIPLEGFTSGSWTVFSPFPFGSIDVTSTPLRAG</sequence>
<dbReference type="Proteomes" id="UP000033725">
    <property type="component" value="Unassembled WGS sequence"/>
</dbReference>
<protein>
    <recommendedName>
        <fullName evidence="4">Cell division protein FtsK</fullName>
    </recommendedName>
</protein>
<evidence type="ECO:0008006" key="4">
    <source>
        <dbReference type="Google" id="ProtNLM"/>
    </source>
</evidence>
<dbReference type="AlphaFoldDB" id="A0A0F0KVA1"/>
<dbReference type="RefSeq" id="WP_045262950.1">
    <property type="nucleotide sequence ID" value="NZ_JYIV01000020.1"/>
</dbReference>
<feature type="transmembrane region" description="Helical" evidence="1">
    <location>
        <begin position="84"/>
        <end position="101"/>
    </location>
</feature>
<accession>A0A0F0KVA1</accession>
<organism evidence="2 3">
    <name type="scientific">Microbacterium oxydans</name>
    <dbReference type="NCBI Taxonomy" id="82380"/>
    <lineage>
        <taxon>Bacteria</taxon>
        <taxon>Bacillati</taxon>
        <taxon>Actinomycetota</taxon>
        <taxon>Actinomycetes</taxon>
        <taxon>Micrococcales</taxon>
        <taxon>Microbacteriaceae</taxon>
        <taxon>Microbacterium</taxon>
    </lineage>
</organism>
<dbReference type="EMBL" id="JYIV01000020">
    <property type="protein sequence ID" value="KJL24404.1"/>
    <property type="molecule type" value="Genomic_DNA"/>
</dbReference>
<reference evidence="2 3" key="1">
    <citation type="submission" date="2015-02" db="EMBL/GenBank/DDBJ databases">
        <title>Draft genome sequences of ten Microbacterium spp. with emphasis on heavy metal contaminated environments.</title>
        <authorList>
            <person name="Corretto E."/>
        </authorList>
    </citation>
    <scope>NUCLEOTIDE SEQUENCE [LARGE SCALE GENOMIC DNA]</scope>
    <source>
        <strain evidence="2 3">BEL163</strain>
    </source>
</reference>
<keyword evidence="1" id="KW-0472">Membrane</keyword>
<dbReference type="PATRIC" id="fig|82380.10.peg.1004"/>
<keyword evidence="1" id="KW-0812">Transmembrane</keyword>
<evidence type="ECO:0000256" key="1">
    <source>
        <dbReference type="SAM" id="Phobius"/>
    </source>
</evidence>
<feature type="transmembrane region" description="Helical" evidence="1">
    <location>
        <begin position="28"/>
        <end position="46"/>
    </location>
</feature>
<proteinExistence type="predicted"/>
<comment type="caution">
    <text evidence="2">The sequence shown here is derived from an EMBL/GenBank/DDBJ whole genome shotgun (WGS) entry which is preliminary data.</text>
</comment>